<dbReference type="AlphaFoldDB" id="A0AAQ3TZ22"/>
<dbReference type="Proteomes" id="UP001341281">
    <property type="component" value="Chromosome 06"/>
</dbReference>
<organism evidence="2 3">
    <name type="scientific">Paspalum notatum var. saurae</name>
    <dbReference type="NCBI Taxonomy" id="547442"/>
    <lineage>
        <taxon>Eukaryota</taxon>
        <taxon>Viridiplantae</taxon>
        <taxon>Streptophyta</taxon>
        <taxon>Embryophyta</taxon>
        <taxon>Tracheophyta</taxon>
        <taxon>Spermatophyta</taxon>
        <taxon>Magnoliopsida</taxon>
        <taxon>Liliopsida</taxon>
        <taxon>Poales</taxon>
        <taxon>Poaceae</taxon>
        <taxon>PACMAD clade</taxon>
        <taxon>Panicoideae</taxon>
        <taxon>Andropogonodae</taxon>
        <taxon>Paspaleae</taxon>
        <taxon>Paspalinae</taxon>
        <taxon>Paspalum</taxon>
    </lineage>
</organism>
<feature type="region of interest" description="Disordered" evidence="1">
    <location>
        <begin position="76"/>
        <end position="101"/>
    </location>
</feature>
<proteinExistence type="predicted"/>
<reference evidence="2 3" key="1">
    <citation type="submission" date="2024-02" db="EMBL/GenBank/DDBJ databases">
        <title>High-quality chromosome-scale genome assembly of Pensacola bahiagrass (Paspalum notatum Flugge var. saurae).</title>
        <authorList>
            <person name="Vega J.M."/>
            <person name="Podio M."/>
            <person name="Orjuela J."/>
            <person name="Siena L.A."/>
            <person name="Pessino S.C."/>
            <person name="Combes M.C."/>
            <person name="Mariac C."/>
            <person name="Albertini E."/>
            <person name="Pupilli F."/>
            <person name="Ortiz J.P.A."/>
            <person name="Leblanc O."/>
        </authorList>
    </citation>
    <scope>NUCLEOTIDE SEQUENCE [LARGE SCALE GENOMIC DNA]</scope>
    <source>
        <strain evidence="2">R1</strain>
        <tissue evidence="2">Leaf</tissue>
    </source>
</reference>
<evidence type="ECO:0000313" key="2">
    <source>
        <dbReference type="EMBL" id="WVZ82381.1"/>
    </source>
</evidence>
<feature type="non-terminal residue" evidence="2">
    <location>
        <position position="144"/>
    </location>
</feature>
<accession>A0AAQ3TZ22</accession>
<protein>
    <submittedName>
        <fullName evidence="2">Uncharacterized protein</fullName>
    </submittedName>
</protein>
<evidence type="ECO:0000256" key="1">
    <source>
        <dbReference type="SAM" id="MobiDB-lite"/>
    </source>
</evidence>
<keyword evidence="3" id="KW-1185">Reference proteome</keyword>
<gene>
    <name evidence="2" type="ORF">U9M48_029648</name>
</gene>
<dbReference type="EMBL" id="CP144750">
    <property type="protein sequence ID" value="WVZ82381.1"/>
    <property type="molecule type" value="Genomic_DNA"/>
</dbReference>
<name>A0AAQ3TZ22_PASNO</name>
<sequence>KRISWRVEAPPEVMPICIHDYKVATVEKHCTAAAGCSCVSAPYNRAVVVKKCQGPILLEDEPRALPVDRSITVSCPGDGLVSRPGEPDGEGEGISSHLIETTGQTPGVDRYQLSIPSHRLPWQERVGWRGEACPEMMAIWVHNH</sequence>
<evidence type="ECO:0000313" key="3">
    <source>
        <dbReference type="Proteomes" id="UP001341281"/>
    </source>
</evidence>